<dbReference type="AlphaFoldDB" id="A0A7C8I623"/>
<comment type="caution">
    <text evidence="2">The sequence shown here is derived from an EMBL/GenBank/DDBJ whole genome shotgun (WGS) entry which is preliminary data.</text>
</comment>
<feature type="region of interest" description="Disordered" evidence="1">
    <location>
        <begin position="1"/>
        <end position="46"/>
    </location>
</feature>
<keyword evidence="3" id="KW-1185">Reference proteome</keyword>
<accession>A0A7C8I623</accession>
<organism evidence="2 3">
    <name type="scientific">Massariosphaeria phaeospora</name>
    <dbReference type="NCBI Taxonomy" id="100035"/>
    <lineage>
        <taxon>Eukaryota</taxon>
        <taxon>Fungi</taxon>
        <taxon>Dikarya</taxon>
        <taxon>Ascomycota</taxon>
        <taxon>Pezizomycotina</taxon>
        <taxon>Dothideomycetes</taxon>
        <taxon>Pleosporomycetidae</taxon>
        <taxon>Pleosporales</taxon>
        <taxon>Pleosporales incertae sedis</taxon>
        <taxon>Massariosphaeria</taxon>
    </lineage>
</organism>
<protein>
    <submittedName>
        <fullName evidence="2">Uncharacterized protein</fullName>
    </submittedName>
</protein>
<gene>
    <name evidence="2" type="ORF">BDV95DRAFT_110775</name>
</gene>
<evidence type="ECO:0000313" key="2">
    <source>
        <dbReference type="EMBL" id="KAF2869051.1"/>
    </source>
</evidence>
<evidence type="ECO:0000313" key="3">
    <source>
        <dbReference type="Proteomes" id="UP000481861"/>
    </source>
</evidence>
<dbReference type="OrthoDB" id="3754550at2759"/>
<dbReference type="EMBL" id="JAADJZ010000017">
    <property type="protein sequence ID" value="KAF2869051.1"/>
    <property type="molecule type" value="Genomic_DNA"/>
</dbReference>
<feature type="compositionally biased region" description="Polar residues" evidence="1">
    <location>
        <begin position="30"/>
        <end position="39"/>
    </location>
</feature>
<reference evidence="2 3" key="1">
    <citation type="submission" date="2020-01" db="EMBL/GenBank/DDBJ databases">
        <authorList>
            <consortium name="DOE Joint Genome Institute"/>
            <person name="Haridas S."/>
            <person name="Albert R."/>
            <person name="Binder M."/>
            <person name="Bloem J."/>
            <person name="Labutti K."/>
            <person name="Salamov A."/>
            <person name="Andreopoulos B."/>
            <person name="Baker S.E."/>
            <person name="Barry K."/>
            <person name="Bills G."/>
            <person name="Bluhm B.H."/>
            <person name="Cannon C."/>
            <person name="Castanera R."/>
            <person name="Culley D.E."/>
            <person name="Daum C."/>
            <person name="Ezra D."/>
            <person name="Gonzalez J.B."/>
            <person name="Henrissat B."/>
            <person name="Kuo A."/>
            <person name="Liang C."/>
            <person name="Lipzen A."/>
            <person name="Lutzoni F."/>
            <person name="Magnuson J."/>
            <person name="Mondo S."/>
            <person name="Nolan M."/>
            <person name="Ohm R."/>
            <person name="Pangilinan J."/>
            <person name="Park H.-J.H."/>
            <person name="Ramirez L."/>
            <person name="Alfaro M."/>
            <person name="Sun H."/>
            <person name="Tritt A."/>
            <person name="Yoshinaga Y."/>
            <person name="Zwiers L.-H.L."/>
            <person name="Turgeon B.G."/>
            <person name="Goodwin S.B."/>
            <person name="Spatafora J.W."/>
            <person name="Crous P.W."/>
            <person name="Grigoriev I.V."/>
        </authorList>
    </citation>
    <scope>NUCLEOTIDE SEQUENCE [LARGE SCALE GENOMIC DNA]</scope>
    <source>
        <strain evidence="2 3">CBS 611.86</strain>
    </source>
</reference>
<name>A0A7C8I623_9PLEO</name>
<dbReference type="Proteomes" id="UP000481861">
    <property type="component" value="Unassembled WGS sequence"/>
</dbReference>
<sequence>MRPSNGLVKGHGTPSLPRRRNSCYKAPGTRQFTISSSTTERADQATMPAHSTPAAILADHDPYFLVSWTPDSSGMAIEHPALVLKTQLSTHYPQLLEPWNLKQQAEEAEADRITHKAASFVQFFNGPIRTAKQPAAESHNTPASRDMSCDQELLPGTTTHWGDVRTCENHNTVFDVCKGCRIAHYSVDRGYDRKAVITRGARVPVCMGCAETAMVEFGPEFKGCACDTAWTCFRCREKELVGLHAVREARYEKGRCGWCEDLGKELVEFVEICLFCLELRIL</sequence>
<evidence type="ECO:0000256" key="1">
    <source>
        <dbReference type="SAM" id="MobiDB-lite"/>
    </source>
</evidence>
<proteinExistence type="predicted"/>